<name>A0ABV6MV65_9PSEU</name>
<reference evidence="6 7" key="1">
    <citation type="submission" date="2024-09" db="EMBL/GenBank/DDBJ databases">
        <authorList>
            <person name="Sun Q."/>
            <person name="Mori K."/>
        </authorList>
    </citation>
    <scope>NUCLEOTIDE SEQUENCE [LARGE SCALE GENOMIC DNA]</scope>
    <source>
        <strain evidence="6 7">TBRC 1432</strain>
    </source>
</reference>
<dbReference type="InterPro" id="IPR048284">
    <property type="entry name" value="EryCIII-like_N"/>
</dbReference>
<evidence type="ECO:0000313" key="7">
    <source>
        <dbReference type="Proteomes" id="UP001589810"/>
    </source>
</evidence>
<keyword evidence="2" id="KW-0328">Glycosyltransferase</keyword>
<evidence type="ECO:0000256" key="3">
    <source>
        <dbReference type="ARBA" id="ARBA00022679"/>
    </source>
</evidence>
<evidence type="ECO:0000313" key="6">
    <source>
        <dbReference type="EMBL" id="MFC0544162.1"/>
    </source>
</evidence>
<comment type="caution">
    <text evidence="6">The sequence shown here is derived from an EMBL/GenBank/DDBJ whole genome shotgun (WGS) entry which is preliminary data.</text>
</comment>
<comment type="similarity">
    <text evidence="1">Belongs to the glycosyltransferase 28 family.</text>
</comment>
<dbReference type="SUPFAM" id="SSF53756">
    <property type="entry name" value="UDP-Glycosyltransferase/glycogen phosphorylase"/>
    <property type="match status" value="1"/>
</dbReference>
<dbReference type="EMBL" id="JBHLUD010000007">
    <property type="protein sequence ID" value="MFC0544162.1"/>
    <property type="molecule type" value="Genomic_DNA"/>
</dbReference>
<keyword evidence="3" id="KW-0808">Transferase</keyword>
<dbReference type="InterPro" id="IPR002213">
    <property type="entry name" value="UDP_glucos_trans"/>
</dbReference>
<evidence type="ECO:0000256" key="2">
    <source>
        <dbReference type="ARBA" id="ARBA00022676"/>
    </source>
</evidence>
<sequence>MRILITTSPGLGHVLPTISFAHAARAAGHDVLYAMGGYVSAVSDAGLQVVDASPGTDYAQVFQSFGAEHFAKMQQAQGDLRRTMELALQMFAKVSEPTLETVVRVADKWQPDVVLRTPLQAAGQLAAGKLGVPLVTLDLGMGRDRGFDDMREVTYRELREHFEQHGVAEAPKSAVRLSVTPPSVGPAEDAWPMRYVPYNGGSVLPEWLLDRPSQHRVLITLGTVLPNFGLGALEPIVEAVSKVDAQFVLALGDVDLTSLGELPGNVRAVGYLPLGALLSTCDAAIHHGGAGTTMTTVDAGIPQIVVPQGADQFLNADTVQANGLGQRASADEVDVALIERLLGDADWQANARRMRAEMHAMPSPVDVVDRLAGFVG</sequence>
<dbReference type="Pfam" id="PF21036">
    <property type="entry name" value="EryCIII-like_N"/>
    <property type="match status" value="1"/>
</dbReference>
<proteinExistence type="inferred from homology"/>
<protein>
    <submittedName>
        <fullName evidence="6">Nucleotide disphospho-sugar-binding domain-containing protein</fullName>
    </submittedName>
</protein>
<feature type="domain" description="Erythromycin biosynthesis protein CIII-like N-terminal" evidence="5">
    <location>
        <begin position="23"/>
        <end position="222"/>
    </location>
</feature>
<dbReference type="Proteomes" id="UP001589810">
    <property type="component" value="Unassembled WGS sequence"/>
</dbReference>
<evidence type="ECO:0000259" key="4">
    <source>
        <dbReference type="Pfam" id="PF06722"/>
    </source>
</evidence>
<dbReference type="InterPro" id="IPR010610">
    <property type="entry name" value="EryCIII-like_C"/>
</dbReference>
<evidence type="ECO:0000259" key="5">
    <source>
        <dbReference type="Pfam" id="PF21036"/>
    </source>
</evidence>
<accession>A0ABV6MV65</accession>
<keyword evidence="7" id="KW-1185">Reference proteome</keyword>
<dbReference type="Pfam" id="PF06722">
    <property type="entry name" value="EryCIII-like_C"/>
    <property type="match status" value="1"/>
</dbReference>
<organism evidence="6 7">
    <name type="scientific">Kutzneria chonburiensis</name>
    <dbReference type="NCBI Taxonomy" id="1483604"/>
    <lineage>
        <taxon>Bacteria</taxon>
        <taxon>Bacillati</taxon>
        <taxon>Actinomycetota</taxon>
        <taxon>Actinomycetes</taxon>
        <taxon>Pseudonocardiales</taxon>
        <taxon>Pseudonocardiaceae</taxon>
        <taxon>Kutzneria</taxon>
    </lineage>
</organism>
<dbReference type="RefSeq" id="WP_273935647.1">
    <property type="nucleotide sequence ID" value="NZ_CP097263.1"/>
</dbReference>
<dbReference type="CDD" id="cd03784">
    <property type="entry name" value="GT1_Gtf-like"/>
    <property type="match status" value="1"/>
</dbReference>
<feature type="domain" description="Erythromycin biosynthesis protein CIII-like C-terminal" evidence="4">
    <location>
        <begin position="236"/>
        <end position="371"/>
    </location>
</feature>
<dbReference type="PANTHER" id="PTHR48050:SF13">
    <property type="entry name" value="STEROL 3-BETA-GLUCOSYLTRANSFERASE UGT80A2"/>
    <property type="match status" value="1"/>
</dbReference>
<dbReference type="PANTHER" id="PTHR48050">
    <property type="entry name" value="STEROL 3-BETA-GLUCOSYLTRANSFERASE"/>
    <property type="match status" value="1"/>
</dbReference>
<dbReference type="Gene3D" id="3.40.50.2000">
    <property type="entry name" value="Glycogen Phosphorylase B"/>
    <property type="match status" value="2"/>
</dbReference>
<dbReference type="InterPro" id="IPR050426">
    <property type="entry name" value="Glycosyltransferase_28"/>
</dbReference>
<evidence type="ECO:0000256" key="1">
    <source>
        <dbReference type="ARBA" id="ARBA00006962"/>
    </source>
</evidence>
<gene>
    <name evidence="6" type="ORF">ACFFH7_21840</name>
</gene>